<dbReference type="Pfam" id="PF19135">
    <property type="entry name" value="DUF5818"/>
    <property type="match status" value="1"/>
</dbReference>
<protein>
    <submittedName>
        <fullName evidence="1">DUF5818 domain-containing protein</fullName>
    </submittedName>
</protein>
<reference evidence="1" key="1">
    <citation type="journal article" date="2022" name="Toxins">
        <title>Genomic Analysis of Sphingopyxis sp. USTB-05 for Biodegrading Cyanobacterial Hepatotoxins.</title>
        <authorList>
            <person name="Liu C."/>
            <person name="Xu Q."/>
            <person name="Zhao Z."/>
            <person name="Zhang H."/>
            <person name="Liu X."/>
            <person name="Yin C."/>
            <person name="Liu Y."/>
            <person name="Yan H."/>
        </authorList>
    </citation>
    <scope>NUCLEOTIDE SEQUENCE</scope>
    <source>
        <strain evidence="1">NBD5</strain>
    </source>
</reference>
<name>A0ABY4XAK0_9SPHN</name>
<evidence type="ECO:0000313" key="2">
    <source>
        <dbReference type="Proteomes" id="UP001056937"/>
    </source>
</evidence>
<dbReference type="Proteomes" id="UP001056937">
    <property type="component" value="Chromosome 1"/>
</dbReference>
<keyword evidence="2" id="KW-1185">Reference proteome</keyword>
<dbReference type="InterPro" id="IPR043856">
    <property type="entry name" value="DUF5818"/>
</dbReference>
<organism evidence="1 2">
    <name type="scientific">Sphingomonas morindae</name>
    <dbReference type="NCBI Taxonomy" id="1541170"/>
    <lineage>
        <taxon>Bacteria</taxon>
        <taxon>Pseudomonadati</taxon>
        <taxon>Pseudomonadota</taxon>
        <taxon>Alphaproteobacteria</taxon>
        <taxon>Sphingomonadales</taxon>
        <taxon>Sphingomonadaceae</taxon>
        <taxon>Sphingomonas</taxon>
    </lineage>
</organism>
<accession>A0ABY4XAK0</accession>
<gene>
    <name evidence="1" type="ORF">LHA26_05770</name>
</gene>
<dbReference type="EMBL" id="CP084930">
    <property type="protein sequence ID" value="USI73972.1"/>
    <property type="molecule type" value="Genomic_DNA"/>
</dbReference>
<dbReference type="RefSeq" id="WP_252167779.1">
    <property type="nucleotide sequence ID" value="NZ_CP084930.1"/>
</dbReference>
<sequence length="75" mass="8125">MEQIAAPCRSDPAPCRRTGLFIAKAGAFALHDAAGRDLWLELDPVPLHLMDQQVEITGDLYGADHVWVRAIGPCG</sequence>
<evidence type="ECO:0000313" key="1">
    <source>
        <dbReference type="EMBL" id="USI73972.1"/>
    </source>
</evidence>
<proteinExistence type="predicted"/>